<dbReference type="Pfam" id="PF02620">
    <property type="entry name" value="YceD"/>
    <property type="match status" value="1"/>
</dbReference>
<dbReference type="HOGENOM" id="CLU_100236_1_0_9"/>
<dbReference type="Proteomes" id="UP000001412">
    <property type="component" value="Chromosome"/>
</dbReference>
<dbReference type="AlphaFoldDB" id="Q895N1"/>
<dbReference type="InterPro" id="IPR003772">
    <property type="entry name" value="YceD"/>
</dbReference>
<sequence length="176" mass="20045">MWLSIEVSFMKIDVSKLLKKEIAKEDIDVTIESTQFEHGGEIIRFLAPIHFKGSVTSVENTLVLEGLFDTKIELSCSRCLENIKKDVEVKVRETFTANEADKDGFDIFIEDNIIDIMEIIENNIITILPVKKLCKEDCKGLCPKCGTNLNYNKCNCDKDDNIDPRMAKLKDFFASN</sequence>
<accession>Q895N1</accession>
<dbReference type="PANTHER" id="PTHR34374">
    <property type="entry name" value="LARGE RIBOSOMAL RNA SUBUNIT ACCUMULATION PROTEIN YCED HOMOLOG 1, CHLOROPLASTIC"/>
    <property type="match status" value="1"/>
</dbReference>
<keyword evidence="2" id="KW-1185">Reference proteome</keyword>
<proteinExistence type="predicted"/>
<reference evidence="1 2" key="1">
    <citation type="journal article" date="2003" name="Proc. Natl. Acad. Sci. U.S.A.">
        <title>The genome sequence of Clostridium tetani, the causative agent of tetanus disease.</title>
        <authorList>
            <person name="Brueggemann H."/>
            <person name="Baumer S."/>
            <person name="Fricke W.F."/>
            <person name="Wiezer A."/>
            <person name="Liesegang H."/>
            <person name="Decker I."/>
            <person name="Herzberg C."/>
            <person name="Martinez-Arias R."/>
            <person name="Merkl R."/>
            <person name="Henne A."/>
            <person name="Gottschalk G."/>
        </authorList>
    </citation>
    <scope>NUCLEOTIDE SEQUENCE [LARGE SCALE GENOMIC DNA]</scope>
    <source>
        <strain evidence="2">Massachusetts / E88</strain>
    </source>
</reference>
<name>Q895N1_CLOTE</name>
<dbReference type="EMBL" id="AE015927">
    <property type="protein sequence ID" value="AAO35809.1"/>
    <property type="molecule type" value="Genomic_DNA"/>
</dbReference>
<evidence type="ECO:0000313" key="1">
    <source>
        <dbReference type="EMBL" id="AAO35809.1"/>
    </source>
</evidence>
<dbReference type="KEGG" id="ctc:CTC_01241"/>
<evidence type="ECO:0000313" key="2">
    <source>
        <dbReference type="Proteomes" id="UP000001412"/>
    </source>
</evidence>
<organism evidence="1 2">
    <name type="scientific">Clostridium tetani (strain Massachusetts / E88)</name>
    <dbReference type="NCBI Taxonomy" id="212717"/>
    <lineage>
        <taxon>Bacteria</taxon>
        <taxon>Bacillati</taxon>
        <taxon>Bacillota</taxon>
        <taxon>Clostridia</taxon>
        <taxon>Eubacteriales</taxon>
        <taxon>Clostridiaceae</taxon>
        <taxon>Clostridium</taxon>
    </lineage>
</organism>
<dbReference type="PANTHER" id="PTHR34374:SF1">
    <property type="entry name" value="LARGE RIBOSOMAL RNA SUBUNIT ACCUMULATION PROTEIN YCED HOMOLOG 1, CHLOROPLASTIC"/>
    <property type="match status" value="1"/>
</dbReference>
<protein>
    <submittedName>
        <fullName evidence="1">Conserved protein</fullName>
    </submittedName>
</protein>
<dbReference type="STRING" id="212717.CTC_01241"/>
<gene>
    <name evidence="1" type="ordered locus">CTC_01241</name>
</gene>